<dbReference type="Proteomes" id="UP000738431">
    <property type="component" value="Chromosome"/>
</dbReference>
<dbReference type="InterPro" id="IPR038727">
    <property type="entry name" value="NadR/Ttd14_AAA_dom"/>
</dbReference>
<sequence length="175" mass="19309">MQVILTGAPGTGKSALIAELATRGWDVREEVSRQVIAGEGLTPWDHPATWALACAERMGRNRAAATTLRSTLFDRAEMDLWAYLRHAQIEVTVESALMGYAADALIAPLWPDIFQQEPSRPQSWADAVALDARLREVYAEAGFTLHEVPLGSVPERADWVEEWLEARGALRKDAA</sequence>
<dbReference type="EMBL" id="CP139781">
    <property type="protein sequence ID" value="WRQ89723.1"/>
    <property type="molecule type" value="Genomic_DNA"/>
</dbReference>
<evidence type="ECO:0000259" key="1">
    <source>
        <dbReference type="Pfam" id="PF13521"/>
    </source>
</evidence>
<dbReference type="InterPro" id="IPR027417">
    <property type="entry name" value="P-loop_NTPase"/>
</dbReference>
<organism evidence="2 3">
    <name type="scientific">Actomonas aquatica</name>
    <dbReference type="NCBI Taxonomy" id="2866162"/>
    <lineage>
        <taxon>Bacteria</taxon>
        <taxon>Pseudomonadati</taxon>
        <taxon>Verrucomicrobiota</taxon>
        <taxon>Opitutia</taxon>
        <taxon>Opitutales</taxon>
        <taxon>Opitutaceae</taxon>
        <taxon>Actomonas</taxon>
    </lineage>
</organism>
<accession>A0ABZ1CER7</accession>
<name>A0ABZ1CER7_9BACT</name>
<proteinExistence type="predicted"/>
<evidence type="ECO:0000313" key="3">
    <source>
        <dbReference type="Proteomes" id="UP000738431"/>
    </source>
</evidence>
<reference evidence="2 3" key="1">
    <citation type="submission" date="2023-12" db="EMBL/GenBank/DDBJ databases">
        <title>Description of an unclassified Opitutus bacterium of Verrucomicrobiota.</title>
        <authorList>
            <person name="Zhang D.-F."/>
        </authorList>
    </citation>
    <scope>NUCLEOTIDE SEQUENCE [LARGE SCALE GENOMIC DNA]</scope>
    <source>
        <strain evidence="2 3">WL0086</strain>
    </source>
</reference>
<dbReference type="SUPFAM" id="SSF52540">
    <property type="entry name" value="P-loop containing nucleoside triphosphate hydrolases"/>
    <property type="match status" value="1"/>
</dbReference>
<gene>
    <name evidence="2" type="ORF">K1X11_009915</name>
</gene>
<evidence type="ECO:0000313" key="2">
    <source>
        <dbReference type="EMBL" id="WRQ89723.1"/>
    </source>
</evidence>
<protein>
    <submittedName>
        <fullName evidence="2">AAA family ATPase</fullName>
    </submittedName>
</protein>
<dbReference type="Gene3D" id="3.40.50.300">
    <property type="entry name" value="P-loop containing nucleotide triphosphate hydrolases"/>
    <property type="match status" value="1"/>
</dbReference>
<feature type="domain" description="NadR/Ttd14 AAA" evidence="1">
    <location>
        <begin position="3"/>
        <end position="156"/>
    </location>
</feature>
<dbReference type="Pfam" id="PF13521">
    <property type="entry name" value="AAA_28"/>
    <property type="match status" value="1"/>
</dbReference>
<dbReference type="RefSeq" id="WP_221032183.1">
    <property type="nucleotide sequence ID" value="NZ_CP139781.1"/>
</dbReference>
<keyword evidence="3" id="KW-1185">Reference proteome</keyword>